<evidence type="ECO:0000259" key="1">
    <source>
        <dbReference type="PROSITE" id="PS51186"/>
    </source>
</evidence>
<keyword evidence="3" id="KW-0808">Transferase</keyword>
<dbReference type="AlphaFoldDB" id="A0A433RQG1"/>
<dbReference type="PANTHER" id="PTHR31435">
    <property type="entry name" value="PROTEIN NATD1"/>
    <property type="match status" value="1"/>
</dbReference>
<dbReference type="RefSeq" id="WP_126991550.1">
    <property type="nucleotide sequence ID" value="NZ_JTFC01000041.1"/>
</dbReference>
<keyword evidence="4" id="KW-1185">Reference proteome</keyword>
<proteinExistence type="predicted"/>
<evidence type="ECO:0000313" key="4">
    <source>
        <dbReference type="Proteomes" id="UP000288623"/>
    </source>
</evidence>
<dbReference type="PROSITE" id="PS51186">
    <property type="entry name" value="GNAT"/>
    <property type="match status" value="1"/>
</dbReference>
<reference evidence="3 4" key="1">
    <citation type="submission" date="2014-11" db="EMBL/GenBank/DDBJ databases">
        <title>Genome sequence and analysis of novel Kurthia sp.</title>
        <authorList>
            <person name="Lawson J.N."/>
            <person name="Gonzalez J.E."/>
            <person name="Rinauldi L."/>
            <person name="Xuan Z."/>
            <person name="Firman A."/>
            <person name="Shaddox L."/>
            <person name="Trudeau A."/>
            <person name="Shah S."/>
            <person name="Reiman D."/>
        </authorList>
    </citation>
    <scope>NUCLEOTIDE SEQUENCE [LARGE SCALE GENOMIC DNA]</scope>
    <source>
        <strain evidence="3 4">3B1D</strain>
    </source>
</reference>
<evidence type="ECO:0000313" key="3">
    <source>
        <dbReference type="EMBL" id="RUS53008.1"/>
    </source>
</evidence>
<dbReference type="Gene3D" id="3.40.630.30">
    <property type="match status" value="1"/>
</dbReference>
<accession>A0A433RQG1</accession>
<gene>
    <name evidence="3" type="ORF">QI30_15730</name>
</gene>
<sequence>MEFELTEKGYELFQQGKSVARIEWYVEDNVMQMTGTYTDEVLRGQGIAGKLLNEAVEYARAHDYKMKAICPYVVKKFEDSAFYNDVKI</sequence>
<comment type="caution">
    <text evidence="3">The sequence shown here is derived from an EMBL/GenBank/DDBJ whole genome shotgun (WGS) entry which is preliminary data.</text>
</comment>
<feature type="domain" description="N-acetyltransferase" evidence="2">
    <location>
        <begin position="2"/>
        <end position="88"/>
    </location>
</feature>
<dbReference type="Proteomes" id="UP000288623">
    <property type="component" value="Unassembled WGS sequence"/>
</dbReference>
<dbReference type="InterPro" id="IPR000182">
    <property type="entry name" value="GNAT_dom"/>
</dbReference>
<organism evidence="3 4">
    <name type="scientific">Candidatus Kurthia intestinigallinarum</name>
    <dbReference type="NCBI Taxonomy" id="1562256"/>
    <lineage>
        <taxon>Bacteria</taxon>
        <taxon>Bacillati</taxon>
        <taxon>Bacillota</taxon>
        <taxon>Bacilli</taxon>
        <taxon>Bacillales</taxon>
        <taxon>Caryophanaceae</taxon>
        <taxon>Kurthia</taxon>
    </lineage>
</organism>
<dbReference type="SUPFAM" id="SSF55729">
    <property type="entry name" value="Acyl-CoA N-acyltransferases (Nat)"/>
    <property type="match status" value="1"/>
</dbReference>
<dbReference type="Pfam" id="PF14542">
    <property type="entry name" value="Acetyltransf_CG"/>
    <property type="match status" value="1"/>
</dbReference>
<name>A0A433RQG1_9BACL</name>
<dbReference type="InterPro" id="IPR045057">
    <property type="entry name" value="Gcn5-rel_NAT"/>
</dbReference>
<dbReference type="PANTHER" id="PTHR31435:SF10">
    <property type="entry name" value="BSR4717 PROTEIN"/>
    <property type="match status" value="1"/>
</dbReference>
<protein>
    <submittedName>
        <fullName evidence="3">Acetyltransferase</fullName>
    </submittedName>
</protein>
<dbReference type="OrthoDB" id="9793389at2"/>
<dbReference type="InterPro" id="IPR031165">
    <property type="entry name" value="GNAT_YJDJ"/>
</dbReference>
<evidence type="ECO:0000259" key="2">
    <source>
        <dbReference type="PROSITE" id="PS51729"/>
    </source>
</evidence>
<dbReference type="CDD" id="cd04301">
    <property type="entry name" value="NAT_SF"/>
    <property type="match status" value="1"/>
</dbReference>
<dbReference type="EMBL" id="JTFC01000041">
    <property type="protein sequence ID" value="RUS53008.1"/>
    <property type="molecule type" value="Genomic_DNA"/>
</dbReference>
<dbReference type="GO" id="GO:0016747">
    <property type="term" value="F:acyltransferase activity, transferring groups other than amino-acyl groups"/>
    <property type="evidence" value="ECO:0007669"/>
    <property type="project" value="InterPro"/>
</dbReference>
<dbReference type="InterPro" id="IPR016181">
    <property type="entry name" value="Acyl_CoA_acyltransferase"/>
</dbReference>
<feature type="domain" description="N-acetyltransferase" evidence="1">
    <location>
        <begin position="1"/>
        <end position="88"/>
    </location>
</feature>
<dbReference type="PROSITE" id="PS51729">
    <property type="entry name" value="GNAT_YJDJ"/>
    <property type="match status" value="1"/>
</dbReference>